<dbReference type="EMBL" id="JWZT01002207">
    <property type="protein sequence ID" value="KII70065.1"/>
    <property type="molecule type" value="Genomic_DNA"/>
</dbReference>
<proteinExistence type="predicted"/>
<dbReference type="PANTHER" id="PTHR45913:SF5">
    <property type="entry name" value="GENERAL TRANSCRIPTION FACTOR II-I REPEAT DOMAIN-CONTAINING PROTEIN 2A-LIKE PROTEIN"/>
    <property type="match status" value="1"/>
</dbReference>
<keyword evidence="2" id="KW-1185">Reference proteome</keyword>
<dbReference type="AlphaFoldDB" id="A0A0C2N138"/>
<reference evidence="1 2" key="1">
    <citation type="journal article" date="2014" name="Genome Biol. Evol.">
        <title>The genome of the myxosporean Thelohanellus kitauei shows adaptations to nutrient acquisition within its fish host.</title>
        <authorList>
            <person name="Yang Y."/>
            <person name="Xiong J."/>
            <person name="Zhou Z."/>
            <person name="Huo F."/>
            <person name="Miao W."/>
            <person name="Ran C."/>
            <person name="Liu Y."/>
            <person name="Zhang J."/>
            <person name="Feng J."/>
            <person name="Wang M."/>
            <person name="Wang M."/>
            <person name="Wang L."/>
            <person name="Yao B."/>
        </authorList>
    </citation>
    <scope>NUCLEOTIDE SEQUENCE [LARGE SCALE GENOMIC DNA]</scope>
    <source>
        <strain evidence="1">Wuqing</strain>
    </source>
</reference>
<protein>
    <submittedName>
        <fullName evidence="1">Uncharacterized protein</fullName>
    </submittedName>
</protein>
<accession>A0A0C2N138</accession>
<evidence type="ECO:0000313" key="1">
    <source>
        <dbReference type="EMBL" id="KII70065.1"/>
    </source>
</evidence>
<sequence>MNVSKKQKVVEERRILKNDVIYKYFLTEVEKNAHADIGRTLSTRERPTRAKELDRKLVKQQEIFRKDKIPQIEATRACFMVAYNIAKHSNSLCDGEFVKIFVLDVVGQVCPEHRKKFEEIS</sequence>
<organism evidence="1 2">
    <name type="scientific">Thelohanellus kitauei</name>
    <name type="common">Myxosporean</name>
    <dbReference type="NCBI Taxonomy" id="669202"/>
    <lineage>
        <taxon>Eukaryota</taxon>
        <taxon>Metazoa</taxon>
        <taxon>Cnidaria</taxon>
        <taxon>Myxozoa</taxon>
        <taxon>Myxosporea</taxon>
        <taxon>Bivalvulida</taxon>
        <taxon>Platysporina</taxon>
        <taxon>Myxobolidae</taxon>
        <taxon>Thelohanellus</taxon>
    </lineage>
</organism>
<name>A0A0C2N138_THEKT</name>
<gene>
    <name evidence="1" type="ORF">RF11_08544</name>
</gene>
<dbReference type="PANTHER" id="PTHR45913">
    <property type="entry name" value="EPM2A-INTERACTING PROTEIN 1"/>
    <property type="match status" value="1"/>
</dbReference>
<comment type="caution">
    <text evidence="1">The sequence shown here is derived from an EMBL/GenBank/DDBJ whole genome shotgun (WGS) entry which is preliminary data.</text>
</comment>
<dbReference type="Proteomes" id="UP000031668">
    <property type="component" value="Unassembled WGS sequence"/>
</dbReference>
<evidence type="ECO:0000313" key="2">
    <source>
        <dbReference type="Proteomes" id="UP000031668"/>
    </source>
</evidence>